<dbReference type="Proteomes" id="UP000502996">
    <property type="component" value="Chromosome"/>
</dbReference>
<gene>
    <name evidence="10 12" type="primary">recC</name>
    <name evidence="12" type="ORF">G5V58_21535</name>
</gene>
<keyword evidence="8 10" id="KW-0238">DNA-binding</keyword>
<evidence type="ECO:0000256" key="3">
    <source>
        <dbReference type="ARBA" id="ARBA00022763"/>
    </source>
</evidence>
<dbReference type="GO" id="GO:0009338">
    <property type="term" value="C:exodeoxyribonuclease V complex"/>
    <property type="evidence" value="ECO:0007669"/>
    <property type="project" value="InterPro"/>
</dbReference>
<dbReference type="SUPFAM" id="SSF52980">
    <property type="entry name" value="Restriction endonuclease-like"/>
    <property type="match status" value="1"/>
</dbReference>
<reference evidence="12 13" key="1">
    <citation type="submission" date="2020-02" db="EMBL/GenBank/DDBJ databases">
        <title>Full genome sequence of Nocardioides sp. R-3366.</title>
        <authorList>
            <person name="Im W.-T."/>
        </authorList>
    </citation>
    <scope>NUCLEOTIDE SEQUENCE [LARGE SCALE GENOMIC DNA]</scope>
    <source>
        <strain evidence="12 13">R-3366</strain>
    </source>
</reference>
<keyword evidence="3 10" id="KW-0227">DNA damage</keyword>
<keyword evidence="4 10" id="KW-0378">Hydrolase</keyword>
<dbReference type="EMBL" id="CP049257">
    <property type="protein sequence ID" value="QIG45007.1"/>
    <property type="molecule type" value="Genomic_DNA"/>
</dbReference>
<keyword evidence="7 10" id="KW-0067">ATP-binding</keyword>
<dbReference type="GO" id="GO:0005524">
    <property type="term" value="F:ATP binding"/>
    <property type="evidence" value="ECO:0007669"/>
    <property type="project" value="UniProtKB-UniRule"/>
</dbReference>
<evidence type="ECO:0000256" key="1">
    <source>
        <dbReference type="ARBA" id="ARBA00022722"/>
    </source>
</evidence>
<dbReference type="NCBIfam" id="TIGR01450">
    <property type="entry name" value="recC"/>
    <property type="match status" value="1"/>
</dbReference>
<dbReference type="PIRSF" id="PIRSF000980">
    <property type="entry name" value="RecC"/>
    <property type="match status" value="1"/>
</dbReference>
<dbReference type="GO" id="GO:0000724">
    <property type="term" value="P:double-strand break repair via homologous recombination"/>
    <property type="evidence" value="ECO:0007669"/>
    <property type="project" value="UniProtKB-UniRule"/>
</dbReference>
<dbReference type="InterPro" id="IPR011335">
    <property type="entry name" value="Restrct_endonuc-II-like"/>
</dbReference>
<evidence type="ECO:0000259" key="11">
    <source>
        <dbReference type="Pfam" id="PF17946"/>
    </source>
</evidence>
<dbReference type="HAMAP" id="MF_01486">
    <property type="entry name" value="RecC"/>
    <property type="match status" value="1"/>
</dbReference>
<dbReference type="GO" id="GO:0003678">
    <property type="term" value="F:DNA helicase activity"/>
    <property type="evidence" value="ECO:0007669"/>
    <property type="project" value="UniProtKB-UniRule"/>
</dbReference>
<dbReference type="InterPro" id="IPR027417">
    <property type="entry name" value="P-loop_NTPase"/>
</dbReference>
<evidence type="ECO:0000313" key="12">
    <source>
        <dbReference type="EMBL" id="QIG45007.1"/>
    </source>
</evidence>
<dbReference type="SUPFAM" id="SSF52540">
    <property type="entry name" value="P-loop containing nucleoside triphosphate hydrolases"/>
    <property type="match status" value="2"/>
</dbReference>
<organism evidence="12 13">
    <name type="scientific">Nocardioides anomalus</name>
    <dbReference type="NCBI Taxonomy" id="2712223"/>
    <lineage>
        <taxon>Bacteria</taxon>
        <taxon>Bacillati</taxon>
        <taxon>Actinomycetota</taxon>
        <taxon>Actinomycetes</taxon>
        <taxon>Propionibacteriales</taxon>
        <taxon>Nocardioidaceae</taxon>
        <taxon>Nocardioides</taxon>
    </lineage>
</organism>
<comment type="subunit">
    <text evidence="10">Heterotrimer of RecB, RecC and RecD. All subunits contribute to DNA-binding.</text>
</comment>
<dbReference type="RefSeq" id="WP_165237138.1">
    <property type="nucleotide sequence ID" value="NZ_CP049257.1"/>
</dbReference>
<dbReference type="PANTHER" id="PTHR30591">
    <property type="entry name" value="RECBCD ENZYME SUBUNIT RECC"/>
    <property type="match status" value="1"/>
</dbReference>
<evidence type="ECO:0000256" key="10">
    <source>
        <dbReference type="HAMAP-Rule" id="MF_01486"/>
    </source>
</evidence>
<proteinExistence type="inferred from homology"/>
<dbReference type="PANTHER" id="PTHR30591:SF1">
    <property type="entry name" value="RECBCD ENZYME SUBUNIT RECC"/>
    <property type="match status" value="1"/>
</dbReference>
<protein>
    <recommendedName>
        <fullName evidence="10">RecBCD enzyme subunit RecC</fullName>
    </recommendedName>
    <alternativeName>
        <fullName evidence="10">Exonuclease V subunit RecC</fullName>
        <shortName evidence="10">ExoV subunit RecC</shortName>
    </alternativeName>
    <alternativeName>
        <fullName evidence="10">Helicase/nuclease RecBCD subunit RecC</fullName>
    </alternativeName>
</protein>
<evidence type="ECO:0000256" key="4">
    <source>
        <dbReference type="ARBA" id="ARBA00022801"/>
    </source>
</evidence>
<name>A0A6G6WIM3_9ACTN</name>
<dbReference type="Pfam" id="PF04257">
    <property type="entry name" value="Exonuc_V_gamma"/>
    <property type="match status" value="1"/>
</dbReference>
<feature type="domain" description="RecC C-terminal" evidence="11">
    <location>
        <begin position="798"/>
        <end position="1024"/>
    </location>
</feature>
<dbReference type="InterPro" id="IPR013986">
    <property type="entry name" value="DExx_box_DNA_helicase_dom_sf"/>
</dbReference>
<dbReference type="Pfam" id="PF17946">
    <property type="entry name" value="RecC_C"/>
    <property type="match status" value="1"/>
</dbReference>
<keyword evidence="1 10" id="KW-0540">Nuclease</keyword>
<evidence type="ECO:0000313" key="13">
    <source>
        <dbReference type="Proteomes" id="UP000502996"/>
    </source>
</evidence>
<dbReference type="Gene3D" id="3.40.50.10930">
    <property type="match status" value="1"/>
</dbReference>
<dbReference type="KEGG" id="nano:G5V58_21535"/>
<keyword evidence="9 10" id="KW-0234">DNA repair</keyword>
<dbReference type="AlphaFoldDB" id="A0A6G6WIM3"/>
<keyword evidence="2 10" id="KW-0547">Nucleotide-binding</keyword>
<keyword evidence="5 10" id="KW-0347">Helicase</keyword>
<evidence type="ECO:0000256" key="6">
    <source>
        <dbReference type="ARBA" id="ARBA00022839"/>
    </source>
</evidence>
<dbReference type="GO" id="GO:0008854">
    <property type="term" value="F:exodeoxyribonuclease V activity"/>
    <property type="evidence" value="ECO:0007669"/>
    <property type="project" value="InterPro"/>
</dbReference>
<dbReference type="InterPro" id="IPR006697">
    <property type="entry name" value="RecC"/>
</dbReference>
<evidence type="ECO:0000256" key="5">
    <source>
        <dbReference type="ARBA" id="ARBA00022806"/>
    </source>
</evidence>
<dbReference type="Gene3D" id="1.10.10.160">
    <property type="match status" value="1"/>
</dbReference>
<sequence length="1087" mass="118798">MVLHLHRAPRTDLLADALGELLSTPLGDPFATELVLVPARGVERWLSQRLSHRLGTSSGGADGVCAGVEFRFPRSLVAELTGTRDEDPWAPDALAWPLLSVLDTCLDEPWAATLAAHLGHRDTGDEAEFRRGRRYAVARRLAGLFASYAAQRPQLLADWSTGRETDGLGGELDADLRWQPPLWRALAASVDAPVPAARHAATLRRLSDGPADLPERLSLFGHTRMPATEIELLRALATHHDLHLWLPHPSADLWARLGAAAGPVPRRADHSHREVRHPLLASLGRDLRELQRGLGPAAHDQAVPAGDLPDTLLGRLQSDLRADQVRPAGRRHDPADRSVQVHRCHGPARQVQVLREVLLGLLADDPTLEPRDILVMCPDIESYAPLITASFGLGDVVEGGHPAHRLRVQLADRSLTQTNPLLGVAAQLLDVAGSRATASAVLDLAQSPPVRRRFGFVDDDLDTLADWVREAGVRWGFDAAHREPFGVRYLQNTWRFGLDRVLVGVAMSDDSQAWLGTALPLDDVGSNRVELAGRFAEYVDRLVAATDRLTGTRPLADWLDGLVAGVADLTRVDGDDQWQVGQVQRELARVGVEAGERGASPLRLTDVRAMLEDHLAGRPTRANFRAGSLTVCTMVPMRSVPHRVVCLLGVDDGVFPRQRTVDGDDVLAREPVTGERDVRAEDRQLLLDAIGAATERLVVTYTGADPHSGQERPPAVPLGELLDALDRTTEAPVRADVVVKHPLQGFDLRNVEPGRLGTPTPFTFDPQMLAAARAVTGPRQDPPAFFERPLTEPAAGVEEIALADLVRFFGHPVKGFFRALDLTLPWDVDAVSDAMPVEIDQLETWGVGDRMLDDMVRGIHPDTAREIEWRRGALPPGQLGWRKATEVRETAMNLALAALTHRQVEPKAYDVDVALPGGRRLTGTLTPVYADRLVSVGYSRLDGKHLLESWVRLLALAAGHPDHNWTALTIGRAPRGSQAAQRLLGPPGDEPLKLLNGLVELYDEGRRAPLHLPLKTSFAWASAARMGQDPRPEALKKWKSSRYPGEDADAAHVRVWGEHADLDDLSELPALAERLWAPLLDSERGPL</sequence>
<evidence type="ECO:0000256" key="7">
    <source>
        <dbReference type="ARBA" id="ARBA00022840"/>
    </source>
</evidence>
<keyword evidence="13" id="KW-1185">Reference proteome</keyword>
<dbReference type="Gene3D" id="3.40.50.300">
    <property type="entry name" value="P-loop containing nucleotide triphosphate hydrolases"/>
    <property type="match status" value="2"/>
</dbReference>
<evidence type="ECO:0000256" key="8">
    <source>
        <dbReference type="ARBA" id="ARBA00023125"/>
    </source>
</evidence>
<evidence type="ECO:0000256" key="9">
    <source>
        <dbReference type="ARBA" id="ARBA00023204"/>
    </source>
</evidence>
<accession>A0A6G6WIM3</accession>
<dbReference type="InterPro" id="IPR041500">
    <property type="entry name" value="RecC_C"/>
</dbReference>
<comment type="miscellaneous">
    <text evidence="10">In the RecBCD complex, RecB has a slow 3'-5' helicase, an exonuclease activity and loads RecA onto ssDNA, RecD has a fast 5'-3' helicase activity, while RecC stimulates the ATPase and processivity of the RecB helicase and contributes to recognition of the Chi site.</text>
</comment>
<evidence type="ECO:0000256" key="2">
    <source>
        <dbReference type="ARBA" id="ARBA00022741"/>
    </source>
</evidence>
<dbReference type="GO" id="GO:0003677">
    <property type="term" value="F:DNA binding"/>
    <property type="evidence" value="ECO:0007669"/>
    <property type="project" value="UniProtKB-UniRule"/>
</dbReference>
<keyword evidence="6 10" id="KW-0269">Exonuclease</keyword>
<comment type="similarity">
    <text evidence="10">Belongs to the RecC family.</text>
</comment>
<comment type="function">
    <text evidence="10">A helicase/nuclease that prepares dsDNA breaks (DSB) for recombinational DNA repair. Binds to DSBs and unwinds DNA via a highly rapid and processive ATP-dependent bidirectional helicase activity. Unwinds dsDNA until it encounters a Chi (crossover hotspot instigator) sequence from the 3' direction. Cuts ssDNA a few nucleotides 3' to the Chi site. The properties and activities of the enzyme are changed at Chi. The Chi-altered holoenzyme produces a long 3'-ssDNA overhang and facilitates RecA-binding to the ssDNA for homologous DNA recombination and repair. Holoenzyme degrades any linearized DNA that is unable to undergo homologous recombination. In the holoenzyme this subunit recognizes the wild-type Chi sequence, and when added to isolated RecB increases its ATP-dependent helicase processivity.</text>
</comment>